<evidence type="ECO:0000256" key="3">
    <source>
        <dbReference type="ARBA" id="ARBA00022723"/>
    </source>
</evidence>
<evidence type="ECO:0000256" key="5">
    <source>
        <dbReference type="ARBA" id="ARBA00023014"/>
    </source>
</evidence>
<dbReference type="Gene3D" id="3.40.50.280">
    <property type="entry name" value="Cobalamin-binding domain"/>
    <property type="match status" value="1"/>
</dbReference>
<keyword evidence="4" id="KW-0408">Iron</keyword>
<keyword evidence="2" id="KW-0949">S-adenosyl-L-methionine</keyword>
<sequence>MGLQPVEEVVGTDTRYQWQYPLAGQPGTRSTIRSVWYFALPLTSAHRGGHSGGGALIDGVEGQERYANEGTVYPHAGLVEMITYQQKYLPELDWRYLDLSHLPWQEVRAAIHENPPDVAALTVYTSTALWAFIVAAEIKRANPAAVVVFGNDHAGILHREVLTGHYGRRLVDFVSTGNNGPFTMLGLLHALRGQLAWERVPSLAYLRDGRVVNQPAPTWPLDRRMLPDYQLIEDQLEQYYDRAFDVWYAEHYALKRMVTLPLDGGCTWGRRPGRRCKHCSIQGLTPKTAEVDTVVPVLETVVGELGANVYAAGDSTLGFSRDQWSGASSYLDDLAERCAASPVLNGHRFMLAYGLVFEFLQSAELCKGFVRTWNVGLEAFDPKLLKGDSKGINKGPDRVFEALELAQQLDYKLYISGILGLPGTTLAMLRAEVDNWLSLAETYRDSVTTISVAAPGVIPGSRMYWESFQSHPEVRASHGEIIPARRLTELYVRENTEVTLADVEAAIAEVGRGVIALGRQRGHMKFGGYMLGGVDEQEAAEQRQLDEICARL</sequence>
<feature type="domain" description="B12-binding" evidence="6">
    <location>
        <begin position="53"/>
        <end position="198"/>
    </location>
</feature>
<accession>A0A0T6LZT1</accession>
<dbReference type="GO" id="GO:0046872">
    <property type="term" value="F:metal ion binding"/>
    <property type="evidence" value="ECO:0007669"/>
    <property type="project" value="UniProtKB-KW"/>
</dbReference>
<dbReference type="InterPro" id="IPR058240">
    <property type="entry name" value="rSAM_sf"/>
</dbReference>
<organism evidence="7 8">
    <name type="scientific">Wenjunlia vitaminophila</name>
    <name type="common">Streptomyces vitaminophilus</name>
    <dbReference type="NCBI Taxonomy" id="76728"/>
    <lineage>
        <taxon>Bacteria</taxon>
        <taxon>Bacillati</taxon>
        <taxon>Actinomycetota</taxon>
        <taxon>Actinomycetes</taxon>
        <taxon>Kitasatosporales</taxon>
        <taxon>Streptomycetaceae</taxon>
        <taxon>Wenjunlia</taxon>
    </lineage>
</organism>
<evidence type="ECO:0000256" key="2">
    <source>
        <dbReference type="ARBA" id="ARBA00022691"/>
    </source>
</evidence>
<keyword evidence="3" id="KW-0479">Metal-binding</keyword>
<reference evidence="7 8" key="1">
    <citation type="submission" date="2015-10" db="EMBL/GenBank/DDBJ databases">
        <title>Draft genome sequence of pyrrolomycin-producing Streptomyces vitaminophilus.</title>
        <authorList>
            <person name="Graham D.E."/>
            <person name="Mahan K.M."/>
            <person name="Klingeman D.M."/>
            <person name="Hettich R.L."/>
            <person name="Parry R.J."/>
        </authorList>
    </citation>
    <scope>NUCLEOTIDE SEQUENCE [LARGE SCALE GENOMIC DNA]</scope>
    <source>
        <strain evidence="7 8">ATCC 31673</strain>
    </source>
</reference>
<dbReference type="SUPFAM" id="SSF102114">
    <property type="entry name" value="Radical SAM enzymes"/>
    <property type="match status" value="1"/>
</dbReference>
<proteinExistence type="predicted"/>
<dbReference type="InterPro" id="IPR006638">
    <property type="entry name" value="Elp3/MiaA/NifB-like_rSAM"/>
</dbReference>
<dbReference type="GO" id="GO:0051536">
    <property type="term" value="F:iron-sulfur cluster binding"/>
    <property type="evidence" value="ECO:0007669"/>
    <property type="project" value="UniProtKB-KW"/>
</dbReference>
<dbReference type="InterPro" id="IPR007197">
    <property type="entry name" value="rSAM"/>
</dbReference>
<dbReference type="InterPro" id="IPR051198">
    <property type="entry name" value="BchE-like"/>
</dbReference>
<dbReference type="AlphaFoldDB" id="A0A0T6LZT1"/>
<name>A0A0T6LZT1_WENVI</name>
<dbReference type="GO" id="GO:0031419">
    <property type="term" value="F:cobalamin binding"/>
    <property type="evidence" value="ECO:0007669"/>
    <property type="project" value="InterPro"/>
</dbReference>
<dbReference type="SMART" id="SM00729">
    <property type="entry name" value="Elp3"/>
    <property type="match status" value="1"/>
</dbReference>
<dbReference type="EMBL" id="LLZU01000001">
    <property type="protein sequence ID" value="KRV51472.1"/>
    <property type="molecule type" value="Genomic_DNA"/>
</dbReference>
<comment type="caution">
    <text evidence="7">The sequence shown here is derived from an EMBL/GenBank/DDBJ whole genome shotgun (WGS) entry which is preliminary data.</text>
</comment>
<keyword evidence="5" id="KW-0411">Iron-sulfur</keyword>
<evidence type="ECO:0000256" key="1">
    <source>
        <dbReference type="ARBA" id="ARBA00001966"/>
    </source>
</evidence>
<evidence type="ECO:0000313" key="8">
    <source>
        <dbReference type="Proteomes" id="UP000050867"/>
    </source>
</evidence>
<dbReference type="Proteomes" id="UP000050867">
    <property type="component" value="Unassembled WGS sequence"/>
</dbReference>
<dbReference type="PANTHER" id="PTHR43409">
    <property type="entry name" value="ANAEROBIC MAGNESIUM-PROTOPORPHYRIN IX MONOMETHYL ESTER CYCLASE-RELATED"/>
    <property type="match status" value="1"/>
</dbReference>
<evidence type="ECO:0000256" key="4">
    <source>
        <dbReference type="ARBA" id="ARBA00023004"/>
    </source>
</evidence>
<dbReference type="InterPro" id="IPR006158">
    <property type="entry name" value="Cobalamin-bd"/>
</dbReference>
<dbReference type="STRING" id="76728.AQ490_01580"/>
<dbReference type="OrthoDB" id="3963715at2"/>
<dbReference type="RefSeq" id="WP_018382846.1">
    <property type="nucleotide sequence ID" value="NZ_LLZU01000001.1"/>
</dbReference>
<dbReference type="PROSITE" id="PS51332">
    <property type="entry name" value="B12_BINDING"/>
    <property type="match status" value="1"/>
</dbReference>
<dbReference type="GO" id="GO:0003824">
    <property type="term" value="F:catalytic activity"/>
    <property type="evidence" value="ECO:0007669"/>
    <property type="project" value="InterPro"/>
</dbReference>
<protein>
    <recommendedName>
        <fullName evidence="6">B12-binding domain-containing protein</fullName>
    </recommendedName>
</protein>
<keyword evidence="8" id="KW-1185">Reference proteome</keyword>
<dbReference type="eggNOG" id="COG1032">
    <property type="taxonomic scope" value="Bacteria"/>
</dbReference>
<comment type="cofactor">
    <cofactor evidence="1">
        <name>[4Fe-4S] cluster</name>
        <dbReference type="ChEBI" id="CHEBI:49883"/>
    </cofactor>
</comment>
<dbReference type="SFLD" id="SFLDG01082">
    <property type="entry name" value="B12-binding_domain_containing"/>
    <property type="match status" value="1"/>
</dbReference>
<evidence type="ECO:0000259" key="6">
    <source>
        <dbReference type="PROSITE" id="PS51332"/>
    </source>
</evidence>
<evidence type="ECO:0000313" key="7">
    <source>
        <dbReference type="EMBL" id="KRV51472.1"/>
    </source>
</evidence>
<dbReference type="SFLD" id="SFLDS00029">
    <property type="entry name" value="Radical_SAM"/>
    <property type="match status" value="1"/>
</dbReference>
<gene>
    <name evidence="7" type="ORF">AQ490_01580</name>
</gene>